<keyword evidence="2" id="KW-0677">Repeat</keyword>
<dbReference type="PANTHER" id="PTHR18849">
    <property type="entry name" value="LEUCINE RICH REPEAT PROTEIN"/>
    <property type="match status" value="1"/>
</dbReference>
<evidence type="ECO:0000256" key="1">
    <source>
        <dbReference type="ARBA" id="ARBA00022614"/>
    </source>
</evidence>
<dbReference type="PANTHER" id="PTHR18849:SF0">
    <property type="entry name" value="CILIA- AND FLAGELLA-ASSOCIATED PROTEIN 410-RELATED"/>
    <property type="match status" value="1"/>
</dbReference>
<dbReference type="PROSITE" id="PS51450">
    <property type="entry name" value="LRR"/>
    <property type="match status" value="1"/>
</dbReference>
<dbReference type="AlphaFoldDB" id="A0AAD5XGA5"/>
<dbReference type="Gene3D" id="3.80.10.10">
    <property type="entry name" value="Ribonuclease Inhibitor"/>
    <property type="match status" value="1"/>
</dbReference>
<dbReference type="InterPro" id="IPR001611">
    <property type="entry name" value="Leu-rich_rpt"/>
</dbReference>
<evidence type="ECO:0000256" key="2">
    <source>
        <dbReference type="ARBA" id="ARBA00022737"/>
    </source>
</evidence>
<proteinExistence type="predicted"/>
<dbReference type="Proteomes" id="UP001211907">
    <property type="component" value="Unassembled WGS sequence"/>
</dbReference>
<name>A0AAD5XGA5_9FUNG</name>
<dbReference type="EMBL" id="JADGJH010000141">
    <property type="protein sequence ID" value="KAJ3136350.1"/>
    <property type="molecule type" value="Genomic_DNA"/>
</dbReference>
<evidence type="ECO:0000313" key="4">
    <source>
        <dbReference type="EMBL" id="KAJ3136350.1"/>
    </source>
</evidence>
<dbReference type="SUPFAM" id="SSF52058">
    <property type="entry name" value="L domain-like"/>
    <property type="match status" value="1"/>
</dbReference>
<organism evidence="4 5">
    <name type="scientific">Physocladia obscura</name>
    <dbReference type="NCBI Taxonomy" id="109957"/>
    <lineage>
        <taxon>Eukaryota</taxon>
        <taxon>Fungi</taxon>
        <taxon>Fungi incertae sedis</taxon>
        <taxon>Chytridiomycota</taxon>
        <taxon>Chytridiomycota incertae sedis</taxon>
        <taxon>Chytridiomycetes</taxon>
        <taxon>Chytridiales</taxon>
        <taxon>Chytriomycetaceae</taxon>
        <taxon>Physocladia</taxon>
    </lineage>
</organism>
<dbReference type="InterPro" id="IPR032675">
    <property type="entry name" value="LRR_dom_sf"/>
</dbReference>
<keyword evidence="1" id="KW-0433">Leucine-rich repeat</keyword>
<gene>
    <name evidence="4" type="ORF">HK100_001855</name>
</gene>
<accession>A0AAD5XGA5</accession>
<evidence type="ECO:0000313" key="5">
    <source>
        <dbReference type="Proteomes" id="UP001211907"/>
    </source>
</evidence>
<keyword evidence="5" id="KW-1185">Reference proteome</keyword>
<reference evidence="4" key="1">
    <citation type="submission" date="2020-05" db="EMBL/GenBank/DDBJ databases">
        <title>Phylogenomic resolution of chytrid fungi.</title>
        <authorList>
            <person name="Stajich J.E."/>
            <person name="Amses K."/>
            <person name="Simmons R."/>
            <person name="Seto K."/>
            <person name="Myers J."/>
            <person name="Bonds A."/>
            <person name="Quandt C.A."/>
            <person name="Barry K."/>
            <person name="Liu P."/>
            <person name="Grigoriev I."/>
            <person name="Longcore J.E."/>
            <person name="James T.Y."/>
        </authorList>
    </citation>
    <scope>NUCLEOTIDE SEQUENCE</scope>
    <source>
        <strain evidence="4">JEL0513</strain>
    </source>
</reference>
<protein>
    <submittedName>
        <fullName evidence="4">Uncharacterized protein</fullName>
    </submittedName>
</protein>
<evidence type="ECO:0000256" key="3">
    <source>
        <dbReference type="SAM" id="MobiDB-lite"/>
    </source>
</evidence>
<feature type="region of interest" description="Disordered" evidence="3">
    <location>
        <begin position="155"/>
        <end position="174"/>
    </location>
</feature>
<sequence length="238" mass="26333">MRALAALPSLRILSIASNQITRVDGIAELLALRLVDLCDNLIIGFEDGSIGEKKKKCRDSNDNICECFGDGNGLGDGDNEISEVFPTGLENLSLAGNPWCVCRTADYRLQLISAVPGLFVIDGVDIGGAERRLARMTFGSDMERAAGFNEVIGTQKKDTESDQEEAQESGHQSQEVLTQFLYPFKDTVDGILKRSTIRQAQTKLESRIRMDELIQEMHRSGKERANRVREITSSFSML</sequence>
<comment type="caution">
    <text evidence="4">The sequence shown here is derived from an EMBL/GenBank/DDBJ whole genome shotgun (WGS) entry which is preliminary data.</text>
</comment>